<proteinExistence type="predicted"/>
<reference evidence="2 3" key="1">
    <citation type="journal article" date="2024" name="bioRxiv">
        <title>A reference genome for Trichogramma kaykai: A tiny desert-dwelling parasitoid wasp with competing sex-ratio distorters.</title>
        <authorList>
            <person name="Culotta J."/>
            <person name="Lindsey A.R."/>
        </authorList>
    </citation>
    <scope>NUCLEOTIDE SEQUENCE [LARGE SCALE GENOMIC DNA]</scope>
    <source>
        <strain evidence="2 3">KSX58</strain>
    </source>
</reference>
<keyword evidence="1" id="KW-0812">Transmembrane</keyword>
<evidence type="ECO:0000313" key="2">
    <source>
        <dbReference type="EMBL" id="KAL3384676.1"/>
    </source>
</evidence>
<keyword evidence="1" id="KW-1133">Transmembrane helix</keyword>
<dbReference type="Proteomes" id="UP001627154">
    <property type="component" value="Unassembled WGS sequence"/>
</dbReference>
<organism evidence="2 3">
    <name type="scientific">Trichogramma kaykai</name>
    <dbReference type="NCBI Taxonomy" id="54128"/>
    <lineage>
        <taxon>Eukaryota</taxon>
        <taxon>Metazoa</taxon>
        <taxon>Ecdysozoa</taxon>
        <taxon>Arthropoda</taxon>
        <taxon>Hexapoda</taxon>
        <taxon>Insecta</taxon>
        <taxon>Pterygota</taxon>
        <taxon>Neoptera</taxon>
        <taxon>Endopterygota</taxon>
        <taxon>Hymenoptera</taxon>
        <taxon>Apocrita</taxon>
        <taxon>Proctotrupomorpha</taxon>
        <taxon>Chalcidoidea</taxon>
        <taxon>Trichogrammatidae</taxon>
        <taxon>Trichogramma</taxon>
    </lineage>
</organism>
<feature type="transmembrane region" description="Helical" evidence="1">
    <location>
        <begin position="168"/>
        <end position="189"/>
    </location>
</feature>
<keyword evidence="3" id="KW-1185">Reference proteome</keyword>
<comment type="caution">
    <text evidence="2">The sequence shown here is derived from an EMBL/GenBank/DDBJ whole genome shotgun (WGS) entry which is preliminary data.</text>
</comment>
<evidence type="ECO:0000256" key="1">
    <source>
        <dbReference type="SAM" id="Phobius"/>
    </source>
</evidence>
<feature type="transmembrane region" description="Helical" evidence="1">
    <location>
        <begin position="64"/>
        <end position="87"/>
    </location>
</feature>
<feature type="transmembrane region" description="Helical" evidence="1">
    <location>
        <begin position="138"/>
        <end position="156"/>
    </location>
</feature>
<dbReference type="EMBL" id="JBJJXI010000170">
    <property type="protein sequence ID" value="KAL3384676.1"/>
    <property type="molecule type" value="Genomic_DNA"/>
</dbReference>
<evidence type="ECO:0000313" key="3">
    <source>
        <dbReference type="Proteomes" id="UP001627154"/>
    </source>
</evidence>
<keyword evidence="1" id="KW-0472">Membrane</keyword>
<name>A0ABD2VW39_9HYME</name>
<dbReference type="AlphaFoldDB" id="A0ABD2VW39"/>
<sequence length="207" mass="22532">MNYSFQALPQTFHSCAVSAARARDSSQSIVRAATAKNGTTRTIMRGSPCMFATAYTPERICTHLYCTGVLITIAHIATLVYTSSFVIPPLLVHCTRPFMQAGPLILTARSADPARIPRRCTQRICIQDLPGISSLGRSSFSLSCLVYACGVCIGYLDNMRSCKHCVRMVGVAAAIIAAYTVRSCTHIYACRAHSIHKWAVTKPPESI</sequence>
<gene>
    <name evidence="2" type="ORF">TKK_019759</name>
</gene>
<accession>A0ABD2VW39</accession>
<protein>
    <submittedName>
        <fullName evidence="2">Uncharacterized protein</fullName>
    </submittedName>
</protein>